<name>A0A0F9KQA1_9ZZZZ</name>
<protein>
    <submittedName>
        <fullName evidence="1">Uncharacterized protein</fullName>
    </submittedName>
</protein>
<comment type="caution">
    <text evidence="1">The sequence shown here is derived from an EMBL/GenBank/DDBJ whole genome shotgun (WGS) entry which is preliminary data.</text>
</comment>
<feature type="non-terminal residue" evidence="1">
    <location>
        <position position="1"/>
    </location>
</feature>
<accession>A0A0F9KQA1</accession>
<organism evidence="1">
    <name type="scientific">marine sediment metagenome</name>
    <dbReference type="NCBI Taxonomy" id="412755"/>
    <lineage>
        <taxon>unclassified sequences</taxon>
        <taxon>metagenomes</taxon>
        <taxon>ecological metagenomes</taxon>
    </lineage>
</organism>
<reference evidence="1" key="1">
    <citation type="journal article" date="2015" name="Nature">
        <title>Complex archaea that bridge the gap between prokaryotes and eukaryotes.</title>
        <authorList>
            <person name="Spang A."/>
            <person name="Saw J.H."/>
            <person name="Jorgensen S.L."/>
            <person name="Zaremba-Niedzwiedzka K."/>
            <person name="Martijn J."/>
            <person name="Lind A.E."/>
            <person name="van Eijk R."/>
            <person name="Schleper C."/>
            <person name="Guy L."/>
            <person name="Ettema T.J."/>
        </authorList>
    </citation>
    <scope>NUCLEOTIDE SEQUENCE</scope>
</reference>
<gene>
    <name evidence="1" type="ORF">LCGC14_1674320</name>
</gene>
<evidence type="ECO:0000313" key="1">
    <source>
        <dbReference type="EMBL" id="KKM17585.1"/>
    </source>
</evidence>
<sequence length="34" mass="3851">QGDQGLPFILKYPESNSTKAFKEIVKKIRETLGD</sequence>
<dbReference type="EMBL" id="LAZR01014415">
    <property type="protein sequence ID" value="KKM17585.1"/>
    <property type="molecule type" value="Genomic_DNA"/>
</dbReference>
<proteinExistence type="predicted"/>
<dbReference type="AlphaFoldDB" id="A0A0F9KQA1"/>